<evidence type="ECO:0000256" key="3">
    <source>
        <dbReference type="ARBA" id="ARBA00022723"/>
    </source>
</evidence>
<dbReference type="EC" id="3.6.1.66" evidence="10"/>
<dbReference type="EMBL" id="NIDE01000014">
    <property type="protein sequence ID" value="OWK37512.1"/>
    <property type="molecule type" value="Genomic_DNA"/>
</dbReference>
<dbReference type="Proteomes" id="UP000214646">
    <property type="component" value="Unassembled WGS sequence"/>
</dbReference>
<comment type="caution">
    <text evidence="12">The sequence shown here is derived from an EMBL/GenBank/DDBJ whole genome shotgun (WGS) entry which is preliminary data.</text>
</comment>
<dbReference type="AlphaFoldDB" id="A0A225D7T4"/>
<name>A0A225D7T4_9BACT</name>
<evidence type="ECO:0000256" key="1">
    <source>
        <dbReference type="ARBA" id="ARBA00008023"/>
    </source>
</evidence>
<feature type="binding site" evidence="10">
    <location>
        <begin position="5"/>
        <end position="10"/>
    </location>
    <ligand>
        <name>substrate</name>
    </ligand>
</feature>
<dbReference type="GO" id="GO:0046872">
    <property type="term" value="F:metal ion binding"/>
    <property type="evidence" value="ECO:0007669"/>
    <property type="project" value="UniProtKB-KW"/>
</dbReference>
<proteinExistence type="inferred from homology"/>
<reference evidence="13" key="1">
    <citation type="submission" date="2017-06" db="EMBL/GenBank/DDBJ databases">
        <title>Genome analysis of Fimbriiglobus ruber SP5, the first member of the order Planctomycetales with confirmed chitinolytic capability.</title>
        <authorList>
            <person name="Ravin N.V."/>
            <person name="Rakitin A.L."/>
            <person name="Ivanova A.A."/>
            <person name="Beletsky A.V."/>
            <person name="Kulichevskaya I.S."/>
            <person name="Mardanov A.V."/>
            <person name="Dedysh S.N."/>
        </authorList>
    </citation>
    <scope>NUCLEOTIDE SEQUENCE [LARGE SCALE GENOMIC DNA]</scope>
    <source>
        <strain evidence="13">SP5</strain>
    </source>
</reference>
<dbReference type="GO" id="GO:0009146">
    <property type="term" value="P:purine nucleoside triphosphate catabolic process"/>
    <property type="evidence" value="ECO:0007669"/>
    <property type="project" value="UniProtKB-UniRule"/>
</dbReference>
<feature type="binding site" evidence="10">
    <location>
        <position position="67"/>
    </location>
    <ligand>
        <name>Mg(2+)</name>
        <dbReference type="ChEBI" id="CHEBI:18420"/>
    </ligand>
</feature>
<protein>
    <recommendedName>
        <fullName evidence="10">dITP/XTP pyrophosphatase</fullName>
        <ecNumber evidence="10">3.6.1.66</ecNumber>
    </recommendedName>
    <alternativeName>
        <fullName evidence="10">Non-canonical purine NTP pyrophosphatase</fullName>
    </alternativeName>
    <alternativeName>
        <fullName evidence="10">Non-standard purine NTP pyrophosphatase</fullName>
    </alternativeName>
    <alternativeName>
        <fullName evidence="10">Nucleoside-triphosphate diphosphatase</fullName>
    </alternativeName>
    <alternativeName>
        <fullName evidence="10">Nucleoside-triphosphate pyrophosphatase</fullName>
        <shortName evidence="10">NTPase</shortName>
    </alternativeName>
</protein>
<dbReference type="Pfam" id="PF01725">
    <property type="entry name" value="Ham1p_like"/>
    <property type="match status" value="1"/>
</dbReference>
<evidence type="ECO:0000256" key="4">
    <source>
        <dbReference type="ARBA" id="ARBA00022741"/>
    </source>
</evidence>
<evidence type="ECO:0000256" key="5">
    <source>
        <dbReference type="ARBA" id="ARBA00022801"/>
    </source>
</evidence>
<comment type="subunit">
    <text evidence="2 10">Homodimer.</text>
</comment>
<dbReference type="GO" id="GO:0009117">
    <property type="term" value="P:nucleotide metabolic process"/>
    <property type="evidence" value="ECO:0007669"/>
    <property type="project" value="UniProtKB-KW"/>
</dbReference>
<dbReference type="Gene3D" id="3.90.950.10">
    <property type="match status" value="1"/>
</dbReference>
<dbReference type="PANTHER" id="PTHR11067">
    <property type="entry name" value="INOSINE TRIPHOSPHATE PYROPHOSPHATASE/HAM1 PROTEIN"/>
    <property type="match status" value="1"/>
</dbReference>
<dbReference type="GO" id="GO:0017111">
    <property type="term" value="F:ribonucleoside triphosphate phosphatase activity"/>
    <property type="evidence" value="ECO:0007669"/>
    <property type="project" value="InterPro"/>
</dbReference>
<keyword evidence="6 10" id="KW-0460">Magnesium</keyword>
<comment type="cofactor">
    <cofactor evidence="10">
        <name>Mg(2+)</name>
        <dbReference type="ChEBI" id="CHEBI:18420"/>
    </cofactor>
    <text evidence="10">Binds 1 Mg(2+) ion per subunit.</text>
</comment>
<feature type="binding site" evidence="10">
    <location>
        <position position="68"/>
    </location>
    <ligand>
        <name>substrate</name>
    </ligand>
</feature>
<keyword evidence="3 10" id="KW-0479">Metal-binding</keyword>
<dbReference type="InterPro" id="IPR029001">
    <property type="entry name" value="ITPase-like_fam"/>
</dbReference>
<sequence length="200" mass="21225">MVLGSRNKKKLGELHDLLGDLGIELTDVSSFPTAPEVDETGTTFEANARLKATTLAPTLGEWVLGEDSGLVVPALGGDPGVDSALYAGEHGNNAANNAKLLKEMANLKGDQRAAYYISTAVLANPTGEVVAVTEGRCWGVIAEDYRGTGGFGYDPLFIIPEYHASFGELNSTVKHALSHRGRAIARLRPAVRAHLLLEKS</sequence>
<evidence type="ECO:0000313" key="12">
    <source>
        <dbReference type="EMBL" id="OWK37512.1"/>
    </source>
</evidence>
<evidence type="ECO:0000256" key="8">
    <source>
        <dbReference type="ARBA" id="ARBA00051875"/>
    </source>
</evidence>
<feature type="binding site" evidence="10">
    <location>
        <begin position="151"/>
        <end position="154"/>
    </location>
    <ligand>
        <name>substrate</name>
    </ligand>
</feature>
<feature type="binding site" evidence="10">
    <location>
        <position position="174"/>
    </location>
    <ligand>
        <name>substrate</name>
    </ligand>
</feature>
<evidence type="ECO:0000313" key="13">
    <source>
        <dbReference type="Proteomes" id="UP000214646"/>
    </source>
</evidence>
<evidence type="ECO:0000256" key="11">
    <source>
        <dbReference type="RuleBase" id="RU003781"/>
    </source>
</evidence>
<dbReference type="NCBIfam" id="TIGR00042">
    <property type="entry name" value="RdgB/HAM1 family non-canonical purine NTP pyrophosphatase"/>
    <property type="match status" value="1"/>
</dbReference>
<dbReference type="GO" id="GO:0035870">
    <property type="term" value="F:dITP diphosphatase activity"/>
    <property type="evidence" value="ECO:0007669"/>
    <property type="project" value="UniProtKB-UniRule"/>
</dbReference>
<accession>A0A225D7T4</accession>
<dbReference type="FunFam" id="3.90.950.10:FF:000001">
    <property type="entry name" value="dITP/XTP pyrophosphatase"/>
    <property type="match status" value="1"/>
</dbReference>
<dbReference type="SUPFAM" id="SSF52972">
    <property type="entry name" value="ITPase-like"/>
    <property type="match status" value="1"/>
</dbReference>
<dbReference type="GO" id="GO:0036220">
    <property type="term" value="F:ITP diphosphatase activity"/>
    <property type="evidence" value="ECO:0007669"/>
    <property type="project" value="UniProtKB-UniRule"/>
</dbReference>
<comment type="catalytic activity">
    <reaction evidence="10">
        <text>ITP + H2O = IMP + diphosphate + H(+)</text>
        <dbReference type="Rhea" id="RHEA:29399"/>
        <dbReference type="ChEBI" id="CHEBI:15377"/>
        <dbReference type="ChEBI" id="CHEBI:15378"/>
        <dbReference type="ChEBI" id="CHEBI:33019"/>
        <dbReference type="ChEBI" id="CHEBI:58053"/>
        <dbReference type="ChEBI" id="CHEBI:61402"/>
        <dbReference type="EC" id="3.6.1.66"/>
    </reaction>
</comment>
<evidence type="ECO:0000256" key="7">
    <source>
        <dbReference type="ARBA" id="ARBA00023080"/>
    </source>
</evidence>
<evidence type="ECO:0000256" key="10">
    <source>
        <dbReference type="HAMAP-Rule" id="MF_01405"/>
    </source>
</evidence>
<dbReference type="GO" id="GO:0036222">
    <property type="term" value="F:XTP diphosphatase activity"/>
    <property type="evidence" value="ECO:0007669"/>
    <property type="project" value="UniProtKB-UniRule"/>
</dbReference>
<dbReference type="InterPro" id="IPR002637">
    <property type="entry name" value="RdgB/HAM1"/>
</dbReference>
<feature type="binding site" evidence="10">
    <location>
        <position position="38"/>
    </location>
    <ligand>
        <name>Mg(2+)</name>
        <dbReference type="ChEBI" id="CHEBI:18420"/>
    </ligand>
</feature>
<comment type="similarity">
    <text evidence="1 10 11">Belongs to the HAM1 NTPase family.</text>
</comment>
<comment type="function">
    <text evidence="10">Pyrophosphatase that catalyzes the hydrolysis of nucleoside triphosphates to their monophosphate derivatives, with a high preference for the non-canonical purine nucleotides XTP (xanthosine triphosphate), dITP (deoxyinosine triphosphate) and ITP. Seems to function as a house-cleaning enzyme that removes non-canonical purine nucleotides from the nucleotide pool, thus preventing their incorporation into DNA/RNA and avoiding chromosomal lesions.</text>
</comment>
<dbReference type="CDD" id="cd00515">
    <property type="entry name" value="HAM1"/>
    <property type="match status" value="1"/>
</dbReference>
<dbReference type="PANTHER" id="PTHR11067:SF9">
    <property type="entry name" value="INOSINE TRIPHOSPHATE PYROPHOSPHATASE"/>
    <property type="match status" value="1"/>
</dbReference>
<dbReference type="GO" id="GO:0005829">
    <property type="term" value="C:cytosol"/>
    <property type="evidence" value="ECO:0007669"/>
    <property type="project" value="TreeGrafter"/>
</dbReference>
<dbReference type="GO" id="GO:0000166">
    <property type="term" value="F:nucleotide binding"/>
    <property type="evidence" value="ECO:0007669"/>
    <property type="project" value="UniProtKB-KW"/>
</dbReference>
<keyword evidence="7 10" id="KW-0546">Nucleotide metabolism</keyword>
<keyword evidence="4 10" id="KW-0547">Nucleotide-binding</keyword>
<feature type="active site" description="Proton acceptor" evidence="10">
    <location>
        <position position="67"/>
    </location>
</feature>
<keyword evidence="13" id="KW-1185">Reference proteome</keyword>
<evidence type="ECO:0000256" key="2">
    <source>
        <dbReference type="ARBA" id="ARBA00011738"/>
    </source>
</evidence>
<evidence type="ECO:0000256" key="9">
    <source>
        <dbReference type="ARBA" id="ARBA00052017"/>
    </source>
</evidence>
<evidence type="ECO:0000256" key="6">
    <source>
        <dbReference type="ARBA" id="ARBA00022842"/>
    </source>
</evidence>
<feature type="binding site" evidence="10">
    <location>
        <begin position="179"/>
        <end position="180"/>
    </location>
    <ligand>
        <name>substrate</name>
    </ligand>
</feature>
<comment type="catalytic activity">
    <reaction evidence="8 10">
        <text>dITP + H2O = dIMP + diphosphate + H(+)</text>
        <dbReference type="Rhea" id="RHEA:28342"/>
        <dbReference type="ChEBI" id="CHEBI:15377"/>
        <dbReference type="ChEBI" id="CHEBI:15378"/>
        <dbReference type="ChEBI" id="CHEBI:33019"/>
        <dbReference type="ChEBI" id="CHEBI:61194"/>
        <dbReference type="ChEBI" id="CHEBI:61382"/>
        <dbReference type="EC" id="3.6.1.66"/>
    </reaction>
</comment>
<organism evidence="12 13">
    <name type="scientific">Fimbriiglobus ruber</name>
    <dbReference type="NCBI Taxonomy" id="1908690"/>
    <lineage>
        <taxon>Bacteria</taxon>
        <taxon>Pseudomonadati</taxon>
        <taxon>Planctomycetota</taxon>
        <taxon>Planctomycetia</taxon>
        <taxon>Gemmatales</taxon>
        <taxon>Gemmataceae</taxon>
        <taxon>Fimbriiglobus</taxon>
    </lineage>
</organism>
<comment type="catalytic activity">
    <reaction evidence="9 10">
        <text>XTP + H2O = XMP + diphosphate + H(+)</text>
        <dbReference type="Rhea" id="RHEA:28610"/>
        <dbReference type="ChEBI" id="CHEBI:15377"/>
        <dbReference type="ChEBI" id="CHEBI:15378"/>
        <dbReference type="ChEBI" id="CHEBI:33019"/>
        <dbReference type="ChEBI" id="CHEBI:57464"/>
        <dbReference type="ChEBI" id="CHEBI:61314"/>
        <dbReference type="EC" id="3.6.1.66"/>
    </reaction>
</comment>
<gene>
    <name evidence="12" type="ORF">FRUB_06632</name>
</gene>
<dbReference type="InterPro" id="IPR020922">
    <property type="entry name" value="dITP/XTP_pyrophosphatase"/>
</dbReference>
<keyword evidence="5 10" id="KW-0378">Hydrolase</keyword>
<dbReference type="HAMAP" id="MF_01405">
    <property type="entry name" value="Non_canon_purine_NTPase"/>
    <property type="match status" value="1"/>
</dbReference>